<organism evidence="6">
    <name type="scientific">Amblyomma cajennense</name>
    <name type="common">Cayenne tick</name>
    <name type="synonym">Acarus cajennensis</name>
    <dbReference type="NCBI Taxonomy" id="34607"/>
    <lineage>
        <taxon>Eukaryota</taxon>
        <taxon>Metazoa</taxon>
        <taxon>Ecdysozoa</taxon>
        <taxon>Arthropoda</taxon>
        <taxon>Chelicerata</taxon>
        <taxon>Arachnida</taxon>
        <taxon>Acari</taxon>
        <taxon>Parasitiformes</taxon>
        <taxon>Ixodida</taxon>
        <taxon>Ixodoidea</taxon>
        <taxon>Ixodidae</taxon>
        <taxon>Amblyomminae</taxon>
        <taxon>Amblyomma</taxon>
    </lineage>
</organism>
<feature type="non-terminal residue" evidence="6">
    <location>
        <position position="1"/>
    </location>
</feature>
<dbReference type="EC" id="2.5.1.87" evidence="2"/>
<evidence type="ECO:0000256" key="4">
    <source>
        <dbReference type="ARBA" id="ARBA00047353"/>
    </source>
</evidence>
<dbReference type="InterPro" id="IPR036424">
    <property type="entry name" value="UPP_synth-like_sf"/>
</dbReference>
<keyword evidence="3" id="KW-0808">Transferase</keyword>
<comment type="similarity">
    <text evidence="1">Belongs to the UPP synthase family.</text>
</comment>
<evidence type="ECO:0000256" key="2">
    <source>
        <dbReference type="ARBA" id="ARBA00012596"/>
    </source>
</evidence>
<dbReference type="Gene3D" id="3.40.1180.10">
    <property type="entry name" value="Decaprenyl diphosphate synthase-like"/>
    <property type="match status" value="1"/>
</dbReference>
<name>A0A023FI58_AMBCJ</name>
<reference evidence="6" key="1">
    <citation type="submission" date="2014-03" db="EMBL/GenBank/DDBJ databases">
        <title>The sialotranscriptome of Amblyomma triste, Amblyomma parvum and Amblyomma cajennense ticks, uncovered by 454-based RNA-seq.</title>
        <authorList>
            <person name="Garcia G.R."/>
            <person name="Gardinassi L.G."/>
            <person name="Ribeiro J.M."/>
            <person name="Anatriello E."/>
            <person name="Ferreira B.R."/>
            <person name="Moreira H.N."/>
            <person name="Mafra C."/>
            <person name="Olegario M.M."/>
            <person name="Szabo P.J."/>
            <person name="Miranda-Santos I.K."/>
            <person name="Maruyama S.R."/>
        </authorList>
    </citation>
    <scope>NUCLEOTIDE SEQUENCE</scope>
    <source>
        <strain evidence="6">Uberlandia</strain>
        <tissue evidence="6">Salivary glands</tissue>
    </source>
</reference>
<keyword evidence="5" id="KW-0812">Transmembrane</keyword>
<dbReference type="AlphaFoldDB" id="A0A023FI58"/>
<evidence type="ECO:0000256" key="5">
    <source>
        <dbReference type="SAM" id="Phobius"/>
    </source>
</evidence>
<dbReference type="EMBL" id="GBBK01003310">
    <property type="protein sequence ID" value="JAC21172.1"/>
    <property type="molecule type" value="mRNA"/>
</dbReference>
<dbReference type="SUPFAM" id="SSF64005">
    <property type="entry name" value="Undecaprenyl diphosphate synthase"/>
    <property type="match status" value="1"/>
</dbReference>
<accession>A0A023FI58</accession>
<dbReference type="InterPro" id="IPR001441">
    <property type="entry name" value="UPP_synth-like"/>
</dbReference>
<evidence type="ECO:0000256" key="3">
    <source>
        <dbReference type="ARBA" id="ARBA00022679"/>
    </source>
</evidence>
<keyword evidence="5" id="KW-1133">Transmembrane helix</keyword>
<comment type="catalytic activity">
    <reaction evidence="4">
        <text>n isopentenyl diphosphate + (2E,6E)-farnesyl diphosphate = a di-trans,poly-cis-polyprenyl diphosphate + n diphosphate</text>
        <dbReference type="Rhea" id="RHEA:53008"/>
        <dbReference type="Rhea" id="RHEA-COMP:19494"/>
        <dbReference type="ChEBI" id="CHEBI:33019"/>
        <dbReference type="ChEBI" id="CHEBI:128769"/>
        <dbReference type="ChEBI" id="CHEBI:136960"/>
        <dbReference type="ChEBI" id="CHEBI:175763"/>
        <dbReference type="EC" id="2.5.1.87"/>
    </reaction>
</comment>
<dbReference type="PANTHER" id="PTHR10291:SF43">
    <property type="entry name" value="DEHYDRODOLICHYL DIPHOSPHATE SYNTHASE COMPLEX SUBUNIT DHDDS"/>
    <property type="match status" value="1"/>
</dbReference>
<dbReference type="GO" id="GO:0005783">
    <property type="term" value="C:endoplasmic reticulum"/>
    <property type="evidence" value="ECO:0007669"/>
    <property type="project" value="TreeGrafter"/>
</dbReference>
<feature type="transmembrane region" description="Helical" evidence="5">
    <location>
        <begin position="194"/>
        <end position="214"/>
    </location>
</feature>
<evidence type="ECO:0000313" key="6">
    <source>
        <dbReference type="EMBL" id="JAC21172.1"/>
    </source>
</evidence>
<dbReference type="GO" id="GO:0045547">
    <property type="term" value="F:ditrans,polycis-polyprenyl diphosphate synthase [(2E,6E)-farnesyl diphosphate specific] activity"/>
    <property type="evidence" value="ECO:0007669"/>
    <property type="project" value="UniProtKB-EC"/>
</dbReference>
<dbReference type="GO" id="GO:1904423">
    <property type="term" value="C:dehydrodolichyl diphosphate synthase complex"/>
    <property type="evidence" value="ECO:0007669"/>
    <property type="project" value="TreeGrafter"/>
</dbReference>
<keyword evidence="5" id="KW-0472">Membrane</keyword>
<proteinExistence type="evidence at transcript level"/>
<dbReference type="PANTHER" id="PTHR10291">
    <property type="entry name" value="DEHYDRODOLICHYL DIPHOSPHATE SYNTHASE FAMILY MEMBER"/>
    <property type="match status" value="1"/>
</dbReference>
<protein>
    <recommendedName>
        <fullName evidence="2">ditrans,polycis-polyprenyl diphosphate synthase [(2E,6E)-farnesyldiphosphate specific]</fullName>
        <ecNumber evidence="2">2.5.1.87</ecNumber>
    </recommendedName>
</protein>
<evidence type="ECO:0000256" key="1">
    <source>
        <dbReference type="ARBA" id="ARBA00005432"/>
    </source>
</evidence>
<sequence length="265" mass="30609">YARSTGMKLEDAYSILFQNLVSFCFWMENVGVSHFSSFILSCRNFRRVTSELDAALDKLLCFFTTAVNSLSILSRLGLWLRHIGDLTWLPRPLQTRIAQADVCTSRWNRKTTWSVAAAYNTRHNAKLMVLDFAKAVKDGVIESNDITADLVDEYLSQNQSPEIQLWYRSSGEVRFSEFLVLQNGYAYIHFDPTLWPVVGFWNLVSAIFMFQLYWPKIKAVKQRHRRLSRMDTGGLDFTSALRQRTFLSCNEMARKTKLGKLSLDT</sequence>
<dbReference type="GO" id="GO:0016094">
    <property type="term" value="P:polyprenol biosynthetic process"/>
    <property type="evidence" value="ECO:0007669"/>
    <property type="project" value="TreeGrafter"/>
</dbReference>
<dbReference type="Pfam" id="PF01255">
    <property type="entry name" value="Prenyltransf"/>
    <property type="match status" value="1"/>
</dbReference>